<dbReference type="Pfam" id="PF01225">
    <property type="entry name" value="Mur_ligase"/>
    <property type="match status" value="1"/>
</dbReference>
<evidence type="ECO:0000259" key="2">
    <source>
        <dbReference type="Pfam" id="PF08245"/>
    </source>
</evidence>
<dbReference type="Pfam" id="PF08245">
    <property type="entry name" value="Mur_ligase_M"/>
    <property type="match status" value="1"/>
</dbReference>
<dbReference type="PATRIC" id="fig|1618605.3.peg.251"/>
<organism evidence="3 4">
    <name type="scientific">Candidatus Adlerbacteria bacterium GW2011_GWA1_54_10</name>
    <dbReference type="NCBI Taxonomy" id="1618605"/>
    <lineage>
        <taxon>Bacteria</taxon>
        <taxon>Candidatus Adleribacteriota</taxon>
    </lineage>
</organism>
<dbReference type="SUPFAM" id="SSF53244">
    <property type="entry name" value="MurD-like peptide ligases, peptide-binding domain"/>
    <property type="match status" value="1"/>
</dbReference>
<gene>
    <name evidence="3" type="ORF">UY83_C0003G0054</name>
</gene>
<dbReference type="InterPro" id="IPR050061">
    <property type="entry name" value="MurCDEF_pg_biosynth"/>
</dbReference>
<protein>
    <recommendedName>
        <fullName evidence="5">UDP-N-acetylmuramate-L-alanine ligase</fullName>
    </recommendedName>
</protein>
<evidence type="ECO:0000259" key="1">
    <source>
        <dbReference type="Pfam" id="PF01225"/>
    </source>
</evidence>
<dbReference type="InterPro" id="IPR000713">
    <property type="entry name" value="Mur_ligase_N"/>
</dbReference>
<accession>A0A0G1XXZ0</accession>
<dbReference type="InterPro" id="IPR013221">
    <property type="entry name" value="Mur_ligase_cen"/>
</dbReference>
<sequence>MHWKKAHFIGIGGVGMSAVAKLLKDIDTEVTGSDEEIYPPILDFLKQQGFSYKTPYAAINIPRDADLIVIGKNAKLVPESNEEVAAAFASGKTILSFPEVLGELSKKKETIVVAGSYGKSTCAALLAHCLESAGLEPSYFIGAVPIPPNVSAKIGAGNIFVLEGDEYPSSNTDPRAKFLHYHPSHALITPLAHDHFNVFPTPADYLRPFYDLAQLTKSLVACTEGPLSKEFIYSISNPVTYGLHEGDFHAADIVWGEKSYFNVLQNNAVVTNVETSLLGEHNVQNIVGVAALLFSKNIMSPEQFASAVASFKGIKRRLDRKSEKTSIPIFEGFGSSLEKLRSAIAAMRLHFPARRLIVVFEPHTFSWRNRDALPWYDIAFAGADRVYIFDPPRGGKETQLSLKEMTARVQESGITATGVAAANEALAAVEKELRSNDAILLSSSGELGGLIESIPRLAEQKFPK</sequence>
<evidence type="ECO:0008006" key="5">
    <source>
        <dbReference type="Google" id="ProtNLM"/>
    </source>
</evidence>
<dbReference type="EMBL" id="LCRO01000003">
    <property type="protein sequence ID" value="KKW35770.1"/>
    <property type="molecule type" value="Genomic_DNA"/>
</dbReference>
<name>A0A0G1XXZ0_9BACT</name>
<dbReference type="SUPFAM" id="SSF53623">
    <property type="entry name" value="MurD-like peptide ligases, catalytic domain"/>
    <property type="match status" value="1"/>
</dbReference>
<dbReference type="PANTHER" id="PTHR43445">
    <property type="entry name" value="UDP-N-ACETYLMURAMATE--L-ALANINE LIGASE-RELATED"/>
    <property type="match status" value="1"/>
</dbReference>
<evidence type="ECO:0000313" key="4">
    <source>
        <dbReference type="Proteomes" id="UP000034740"/>
    </source>
</evidence>
<evidence type="ECO:0000313" key="3">
    <source>
        <dbReference type="EMBL" id="KKW35770.1"/>
    </source>
</evidence>
<dbReference type="Gene3D" id="3.40.50.720">
    <property type="entry name" value="NAD(P)-binding Rossmann-like Domain"/>
    <property type="match status" value="1"/>
</dbReference>
<dbReference type="SUPFAM" id="SSF51984">
    <property type="entry name" value="MurCD N-terminal domain"/>
    <property type="match status" value="1"/>
</dbReference>
<dbReference type="Proteomes" id="UP000034740">
    <property type="component" value="Unassembled WGS sequence"/>
</dbReference>
<comment type="caution">
    <text evidence="3">The sequence shown here is derived from an EMBL/GenBank/DDBJ whole genome shotgun (WGS) entry which is preliminary data.</text>
</comment>
<dbReference type="GO" id="GO:0016881">
    <property type="term" value="F:acid-amino acid ligase activity"/>
    <property type="evidence" value="ECO:0007669"/>
    <property type="project" value="InterPro"/>
</dbReference>
<proteinExistence type="predicted"/>
<reference evidence="3 4" key="1">
    <citation type="journal article" date="2015" name="Nature">
        <title>rRNA introns, odd ribosomes, and small enigmatic genomes across a large radiation of phyla.</title>
        <authorList>
            <person name="Brown C.T."/>
            <person name="Hug L.A."/>
            <person name="Thomas B.C."/>
            <person name="Sharon I."/>
            <person name="Castelle C.J."/>
            <person name="Singh A."/>
            <person name="Wilkins M.J."/>
            <person name="Williams K.H."/>
            <person name="Banfield J.F."/>
        </authorList>
    </citation>
    <scope>NUCLEOTIDE SEQUENCE [LARGE SCALE GENOMIC DNA]</scope>
</reference>
<dbReference type="GO" id="GO:0005524">
    <property type="term" value="F:ATP binding"/>
    <property type="evidence" value="ECO:0007669"/>
    <property type="project" value="InterPro"/>
</dbReference>
<feature type="domain" description="Mur ligase central" evidence="2">
    <location>
        <begin position="113"/>
        <end position="292"/>
    </location>
</feature>
<dbReference type="Gene3D" id="3.90.190.20">
    <property type="entry name" value="Mur ligase, C-terminal domain"/>
    <property type="match status" value="1"/>
</dbReference>
<dbReference type="AlphaFoldDB" id="A0A0G1XXZ0"/>
<dbReference type="InterPro" id="IPR036565">
    <property type="entry name" value="Mur-like_cat_sf"/>
</dbReference>
<feature type="domain" description="Mur ligase N-terminal catalytic" evidence="1">
    <location>
        <begin position="6"/>
        <end position="108"/>
    </location>
</feature>
<dbReference type="InterPro" id="IPR036615">
    <property type="entry name" value="Mur_ligase_C_dom_sf"/>
</dbReference>
<dbReference type="PANTHER" id="PTHR43445:SF5">
    <property type="entry name" value="UDP-N-ACETYLMURAMATE--L-ALANYL-GAMMA-D-GLUTAMYL-MESO-2,6-DIAMINOHEPTANDIOATE LIGASE"/>
    <property type="match status" value="1"/>
</dbReference>
<dbReference type="Gene3D" id="3.40.1190.10">
    <property type="entry name" value="Mur-like, catalytic domain"/>
    <property type="match status" value="1"/>
</dbReference>